<sequence>MQLSAARQSCGTLRRGPQPRAAGVRPVNFARAPVHRQLVVLRAAEAQEATVETAAPVEEVTLSPLDRARKALEDETLDKNVLTVCLAELEAEMARLQQESSAATSRAAQLEASVASAKDQYLRLQADFDNFRRRTKEESAQLTDSVRGDVVKELLPLVDNFELARTQVKAETEGEQKINNSYQGLYKQMVDLMRSLGVEAVPTLGAPFDPALHDAIMREPSATHPDGTVLHEFRKGFSIGGKLLRPAMVKVSYTEEGPANSSEE</sequence>
<dbReference type="SUPFAM" id="SSF58014">
    <property type="entry name" value="Coiled-coil domain of nucleotide exchange factor GrpE"/>
    <property type="match status" value="1"/>
</dbReference>
<proteinExistence type="inferred from homology"/>
<dbReference type="PANTHER" id="PTHR21237:SF40">
    <property type="entry name" value="CELL CYCLE AND APOPTOSIS REGULATOR PROTEIN 2"/>
    <property type="match status" value="1"/>
</dbReference>
<evidence type="ECO:0000256" key="5">
    <source>
        <dbReference type="ARBA" id="ARBA00023016"/>
    </source>
</evidence>
<dbReference type="Proteomes" id="UP001054857">
    <property type="component" value="Unassembled WGS sequence"/>
</dbReference>
<dbReference type="GO" id="GO:0051082">
    <property type="term" value="F:unfolded protein binding"/>
    <property type="evidence" value="ECO:0007669"/>
    <property type="project" value="TreeGrafter"/>
</dbReference>
<dbReference type="GO" id="GO:0006457">
    <property type="term" value="P:protein folding"/>
    <property type="evidence" value="ECO:0007669"/>
    <property type="project" value="InterPro"/>
</dbReference>
<dbReference type="PROSITE" id="PS01071">
    <property type="entry name" value="GRPE"/>
    <property type="match status" value="1"/>
</dbReference>
<reference evidence="11 12" key="1">
    <citation type="journal article" date="2021" name="Sci. Rep.">
        <title>Genome sequencing of the multicellular alga Astrephomene provides insights into convergent evolution of germ-soma differentiation.</title>
        <authorList>
            <person name="Yamashita S."/>
            <person name="Yamamoto K."/>
            <person name="Matsuzaki R."/>
            <person name="Suzuki S."/>
            <person name="Yamaguchi H."/>
            <person name="Hirooka S."/>
            <person name="Minakuchi Y."/>
            <person name="Miyagishima S."/>
            <person name="Kawachi M."/>
            <person name="Toyoda A."/>
            <person name="Nozaki H."/>
        </authorList>
    </citation>
    <scope>NUCLEOTIDE SEQUENCE [LARGE SCALE GENOMIC DNA]</scope>
    <source>
        <strain evidence="11 12">NIES-4017</strain>
    </source>
</reference>
<evidence type="ECO:0000313" key="11">
    <source>
        <dbReference type="EMBL" id="GFR50453.1"/>
    </source>
</evidence>
<keyword evidence="4" id="KW-0963">Cytoplasm</keyword>
<dbReference type="GO" id="GO:0000774">
    <property type="term" value="F:adenyl-nucleotide exchange factor activity"/>
    <property type="evidence" value="ECO:0007669"/>
    <property type="project" value="InterPro"/>
</dbReference>
<comment type="similarity">
    <text evidence="2 8">Belongs to the GrpE family.</text>
</comment>
<keyword evidence="9" id="KW-0175">Coiled coil</keyword>
<evidence type="ECO:0000256" key="4">
    <source>
        <dbReference type="ARBA" id="ARBA00022490"/>
    </source>
</evidence>
<organism evidence="11 12">
    <name type="scientific">Astrephomene gubernaculifera</name>
    <dbReference type="NCBI Taxonomy" id="47775"/>
    <lineage>
        <taxon>Eukaryota</taxon>
        <taxon>Viridiplantae</taxon>
        <taxon>Chlorophyta</taxon>
        <taxon>core chlorophytes</taxon>
        <taxon>Chlorophyceae</taxon>
        <taxon>CS clade</taxon>
        <taxon>Chlamydomonadales</taxon>
        <taxon>Astrephomenaceae</taxon>
        <taxon>Astrephomene</taxon>
    </lineage>
</organism>
<dbReference type="NCBIfam" id="NF010741">
    <property type="entry name" value="PRK14143.1"/>
    <property type="match status" value="1"/>
</dbReference>
<dbReference type="PANTHER" id="PTHR21237">
    <property type="entry name" value="GRPE PROTEIN"/>
    <property type="match status" value="1"/>
</dbReference>
<feature type="coiled-coil region" evidence="9">
    <location>
        <begin position="79"/>
        <end position="134"/>
    </location>
</feature>
<evidence type="ECO:0000256" key="9">
    <source>
        <dbReference type="SAM" id="Coils"/>
    </source>
</evidence>
<dbReference type="HAMAP" id="MF_01151">
    <property type="entry name" value="GrpE"/>
    <property type="match status" value="1"/>
</dbReference>
<gene>
    <name evidence="11" type="ORF">Agub_g12674</name>
</gene>
<evidence type="ECO:0000256" key="1">
    <source>
        <dbReference type="ARBA" id="ARBA00004496"/>
    </source>
</evidence>
<dbReference type="GO" id="GO:0005759">
    <property type="term" value="C:mitochondrial matrix"/>
    <property type="evidence" value="ECO:0007669"/>
    <property type="project" value="UniProtKB-SubCell"/>
</dbReference>
<evidence type="ECO:0000256" key="8">
    <source>
        <dbReference type="RuleBase" id="RU004478"/>
    </source>
</evidence>
<dbReference type="CDD" id="cd00446">
    <property type="entry name" value="GrpE"/>
    <property type="match status" value="1"/>
</dbReference>
<name>A0AAD3E1B4_9CHLO</name>
<evidence type="ECO:0000313" key="12">
    <source>
        <dbReference type="Proteomes" id="UP001054857"/>
    </source>
</evidence>
<comment type="subunit">
    <text evidence="3">Homodimer.</text>
</comment>
<evidence type="ECO:0000256" key="2">
    <source>
        <dbReference type="ARBA" id="ARBA00009054"/>
    </source>
</evidence>
<keyword evidence="12" id="KW-1185">Reference proteome</keyword>
<dbReference type="Gene3D" id="3.90.20.20">
    <property type="match status" value="1"/>
</dbReference>
<comment type="function">
    <text evidence="7">Essential component of the PAM complex, a complex required for the translocation of transit peptide-containing proteins from the inner membrane into the mitochondrial matrix in an ATP-dependent manner.</text>
</comment>
<keyword evidence="6 7" id="KW-0143">Chaperone</keyword>
<dbReference type="GO" id="GO:0051087">
    <property type="term" value="F:protein-folding chaperone binding"/>
    <property type="evidence" value="ECO:0007669"/>
    <property type="project" value="InterPro"/>
</dbReference>
<keyword evidence="5" id="KW-0346">Stress response</keyword>
<dbReference type="PRINTS" id="PR00773">
    <property type="entry name" value="GRPEPROTEIN"/>
</dbReference>
<feature type="region of interest" description="Disordered" evidence="10">
    <location>
        <begin position="1"/>
        <end position="24"/>
    </location>
</feature>
<protein>
    <recommendedName>
        <fullName evidence="7">GrpE protein homolog</fullName>
    </recommendedName>
</protein>
<evidence type="ECO:0000256" key="6">
    <source>
        <dbReference type="ARBA" id="ARBA00023186"/>
    </source>
</evidence>
<feature type="compositionally biased region" description="Polar residues" evidence="10">
    <location>
        <begin position="1"/>
        <end position="11"/>
    </location>
</feature>
<dbReference type="InterPro" id="IPR013805">
    <property type="entry name" value="GrpE_CC"/>
</dbReference>
<dbReference type="SUPFAM" id="SSF51064">
    <property type="entry name" value="Head domain of nucleotide exchange factor GrpE"/>
    <property type="match status" value="1"/>
</dbReference>
<dbReference type="InterPro" id="IPR000740">
    <property type="entry name" value="GrpE"/>
</dbReference>
<dbReference type="FunFam" id="2.30.22.10:FF:000001">
    <property type="entry name" value="Protein GrpE"/>
    <property type="match status" value="1"/>
</dbReference>
<comment type="subcellular location">
    <subcellularLocation>
        <location evidence="1">Cytoplasm</location>
    </subcellularLocation>
    <subcellularLocation>
        <location evidence="7">Mitochondrion matrix</location>
    </subcellularLocation>
</comment>
<dbReference type="InterPro" id="IPR009012">
    <property type="entry name" value="GrpE_head"/>
</dbReference>
<dbReference type="Pfam" id="PF01025">
    <property type="entry name" value="GrpE"/>
    <property type="match status" value="1"/>
</dbReference>
<evidence type="ECO:0000256" key="3">
    <source>
        <dbReference type="ARBA" id="ARBA00011738"/>
    </source>
</evidence>
<dbReference type="EMBL" id="BMAR01000037">
    <property type="protein sequence ID" value="GFR50453.1"/>
    <property type="molecule type" value="Genomic_DNA"/>
</dbReference>
<evidence type="ECO:0000256" key="7">
    <source>
        <dbReference type="RuleBase" id="RU000640"/>
    </source>
</evidence>
<dbReference type="AlphaFoldDB" id="A0AAD3E1B4"/>
<dbReference type="Gene3D" id="2.30.22.10">
    <property type="entry name" value="Head domain of nucleotide exchange factor GrpE"/>
    <property type="match status" value="1"/>
</dbReference>
<keyword evidence="7" id="KW-0496">Mitochondrion</keyword>
<comment type="caution">
    <text evidence="11">The sequence shown here is derived from an EMBL/GenBank/DDBJ whole genome shotgun (WGS) entry which is preliminary data.</text>
</comment>
<dbReference type="GO" id="GO:0042803">
    <property type="term" value="F:protein homodimerization activity"/>
    <property type="evidence" value="ECO:0007669"/>
    <property type="project" value="InterPro"/>
</dbReference>
<evidence type="ECO:0000256" key="10">
    <source>
        <dbReference type="SAM" id="MobiDB-lite"/>
    </source>
</evidence>
<accession>A0AAD3E1B4</accession>